<keyword evidence="4" id="KW-1185">Reference proteome</keyword>
<dbReference type="EnsemblPlants" id="PNT69285">
    <property type="protein sequence ID" value="PNT69285"/>
    <property type="gene ID" value="BRADI_3g52748v3"/>
</dbReference>
<name>A0A2K2D4S7_BRADI</name>
<dbReference type="EMBL" id="CM000882">
    <property type="protein sequence ID" value="PNT69285.1"/>
    <property type="molecule type" value="Genomic_DNA"/>
</dbReference>
<evidence type="ECO:0000313" key="3">
    <source>
        <dbReference type="EnsemblPlants" id="PNT69285"/>
    </source>
</evidence>
<reference evidence="2" key="2">
    <citation type="submission" date="2017-06" db="EMBL/GenBank/DDBJ databases">
        <title>WGS assembly of Brachypodium distachyon.</title>
        <authorList>
            <consortium name="The International Brachypodium Initiative"/>
            <person name="Lucas S."/>
            <person name="Harmon-Smith M."/>
            <person name="Lail K."/>
            <person name="Tice H."/>
            <person name="Grimwood J."/>
            <person name="Bruce D."/>
            <person name="Barry K."/>
            <person name="Shu S."/>
            <person name="Lindquist E."/>
            <person name="Wang M."/>
            <person name="Pitluck S."/>
            <person name="Vogel J.P."/>
            <person name="Garvin D.F."/>
            <person name="Mockler T.C."/>
            <person name="Schmutz J."/>
            <person name="Rokhsar D."/>
            <person name="Bevan M.W."/>
        </authorList>
    </citation>
    <scope>NUCLEOTIDE SEQUENCE</scope>
    <source>
        <strain evidence="2">Bd21</strain>
    </source>
</reference>
<evidence type="ECO:0000256" key="1">
    <source>
        <dbReference type="SAM" id="SignalP"/>
    </source>
</evidence>
<protein>
    <submittedName>
        <fullName evidence="2 3">Uncharacterized protein</fullName>
    </submittedName>
</protein>
<evidence type="ECO:0000313" key="2">
    <source>
        <dbReference type="EMBL" id="PNT69285.1"/>
    </source>
</evidence>
<gene>
    <name evidence="2" type="ORF">BRADI_3g52748v3</name>
</gene>
<accession>A0A2K2D4S7</accession>
<proteinExistence type="predicted"/>
<dbReference type="Proteomes" id="UP000008810">
    <property type="component" value="Chromosome 3"/>
</dbReference>
<organism evidence="2">
    <name type="scientific">Brachypodium distachyon</name>
    <name type="common">Purple false brome</name>
    <name type="synonym">Trachynia distachya</name>
    <dbReference type="NCBI Taxonomy" id="15368"/>
    <lineage>
        <taxon>Eukaryota</taxon>
        <taxon>Viridiplantae</taxon>
        <taxon>Streptophyta</taxon>
        <taxon>Embryophyta</taxon>
        <taxon>Tracheophyta</taxon>
        <taxon>Spermatophyta</taxon>
        <taxon>Magnoliopsida</taxon>
        <taxon>Liliopsida</taxon>
        <taxon>Poales</taxon>
        <taxon>Poaceae</taxon>
        <taxon>BOP clade</taxon>
        <taxon>Pooideae</taxon>
        <taxon>Stipodae</taxon>
        <taxon>Brachypodieae</taxon>
        <taxon>Brachypodium</taxon>
    </lineage>
</organism>
<dbReference type="AlphaFoldDB" id="A0A2K2D4S7"/>
<sequence>MAHLLMGCAFTKAVLHEVLARVGALCCLPRPYEDLVAWLSAGARRLQGKVKATRSLLNLTLWRIWKLRNACIFEGATPVVARLVEDIFVEADLWRAAGARALDRLPLHARPPDSSPFTTLV</sequence>
<evidence type="ECO:0000313" key="4">
    <source>
        <dbReference type="Proteomes" id="UP000008810"/>
    </source>
</evidence>
<feature type="signal peptide" evidence="1">
    <location>
        <begin position="1"/>
        <end position="20"/>
    </location>
</feature>
<keyword evidence="1" id="KW-0732">Signal</keyword>
<reference evidence="3" key="3">
    <citation type="submission" date="2018-08" db="UniProtKB">
        <authorList>
            <consortium name="EnsemblPlants"/>
        </authorList>
    </citation>
    <scope>IDENTIFICATION</scope>
    <source>
        <strain evidence="3">cv. Bd21</strain>
    </source>
</reference>
<dbReference type="Gramene" id="PNT69285">
    <property type="protein sequence ID" value="PNT69285"/>
    <property type="gene ID" value="BRADI_3g52748v3"/>
</dbReference>
<dbReference type="OrthoDB" id="691180at2759"/>
<reference evidence="2 3" key="1">
    <citation type="journal article" date="2010" name="Nature">
        <title>Genome sequencing and analysis of the model grass Brachypodium distachyon.</title>
        <authorList>
            <consortium name="International Brachypodium Initiative"/>
        </authorList>
    </citation>
    <scope>NUCLEOTIDE SEQUENCE [LARGE SCALE GENOMIC DNA]</scope>
    <source>
        <strain evidence="2 3">Bd21</strain>
    </source>
</reference>
<feature type="chain" id="PRO_5036043325" evidence="1">
    <location>
        <begin position="21"/>
        <end position="121"/>
    </location>
</feature>
<dbReference type="InParanoid" id="A0A2K2D4S7"/>